<evidence type="ECO:0000256" key="1">
    <source>
        <dbReference type="ARBA" id="ARBA00004259"/>
    </source>
</evidence>
<dbReference type="GeneID" id="108732695"/>
<reference evidence="8 9" key="1">
    <citation type="submission" date="2025-04" db="UniProtKB">
        <authorList>
            <consortium name="RefSeq"/>
        </authorList>
    </citation>
    <scope>IDENTIFICATION</scope>
    <source>
        <tissue evidence="8 9">Entire body</tissue>
    </source>
</reference>
<evidence type="ECO:0000313" key="8">
    <source>
        <dbReference type="RefSeq" id="XP_025834283.1"/>
    </source>
</evidence>
<evidence type="ECO:0000313" key="9">
    <source>
        <dbReference type="RefSeq" id="XP_025834284.1"/>
    </source>
</evidence>
<protein>
    <recommendedName>
        <fullName evidence="3">Protein CUSTOS</fullName>
    </recommendedName>
</protein>
<evidence type="ECO:0000256" key="4">
    <source>
        <dbReference type="ARBA" id="ARBA00022473"/>
    </source>
</evidence>
<dbReference type="RefSeq" id="XP_025834283.1">
    <property type="nucleotide sequence ID" value="XM_025978498.1"/>
</dbReference>
<dbReference type="OrthoDB" id="8196889at2759"/>
<keyword evidence="4" id="KW-0217">Developmental protein</keyword>
<evidence type="ECO:0000256" key="5">
    <source>
        <dbReference type="ARBA" id="ARBA00022687"/>
    </source>
</evidence>
<accession>A0A7F5RE74</accession>
<evidence type="ECO:0000256" key="2">
    <source>
        <dbReference type="ARBA" id="ARBA00008632"/>
    </source>
</evidence>
<comment type="similarity">
    <text evidence="2">Belongs to the CUSTOS family.</text>
</comment>
<name>A0A7F5RE74_AGRPL</name>
<keyword evidence="5" id="KW-0879">Wnt signaling pathway</keyword>
<dbReference type="RefSeq" id="XP_025834284.1">
    <property type="nucleotide sequence ID" value="XM_025978499.1"/>
</dbReference>
<evidence type="ECO:0000313" key="7">
    <source>
        <dbReference type="Proteomes" id="UP000192223"/>
    </source>
</evidence>
<dbReference type="GO" id="GO:0005635">
    <property type="term" value="C:nuclear envelope"/>
    <property type="evidence" value="ECO:0007669"/>
    <property type="project" value="UniProtKB-SubCell"/>
</dbReference>
<dbReference type="PANTHER" id="PTHR14482">
    <property type="entry name" value="CHROMOSOME 12 ORF 43 HOMOLOG"/>
    <property type="match status" value="1"/>
</dbReference>
<proteinExistence type="inferred from homology"/>
<organism evidence="7 9">
    <name type="scientific">Agrilus planipennis</name>
    <name type="common">Emerald ash borer</name>
    <name type="synonym">Agrilus marcopoli</name>
    <dbReference type="NCBI Taxonomy" id="224129"/>
    <lineage>
        <taxon>Eukaryota</taxon>
        <taxon>Metazoa</taxon>
        <taxon>Ecdysozoa</taxon>
        <taxon>Arthropoda</taxon>
        <taxon>Hexapoda</taxon>
        <taxon>Insecta</taxon>
        <taxon>Pterygota</taxon>
        <taxon>Neoptera</taxon>
        <taxon>Endopterygota</taxon>
        <taxon>Coleoptera</taxon>
        <taxon>Polyphaga</taxon>
        <taxon>Elateriformia</taxon>
        <taxon>Buprestoidea</taxon>
        <taxon>Buprestidae</taxon>
        <taxon>Agrilinae</taxon>
        <taxon>Agrilus</taxon>
    </lineage>
</organism>
<dbReference type="InterPro" id="IPR026694">
    <property type="entry name" value="CUSTOS"/>
</dbReference>
<keyword evidence="6" id="KW-0539">Nucleus</keyword>
<evidence type="ECO:0000256" key="3">
    <source>
        <dbReference type="ARBA" id="ARBA00013465"/>
    </source>
</evidence>
<evidence type="ECO:0000256" key="6">
    <source>
        <dbReference type="ARBA" id="ARBA00023242"/>
    </source>
</evidence>
<comment type="subcellular location">
    <subcellularLocation>
        <location evidence="1">Nucleus envelope</location>
    </subcellularLocation>
</comment>
<sequence length="202" mass="23292">MSSSDDEENLELFKEATDVQFINDSMFINLGKSKPSKEDINKVAECPERSLRTARNNRDDGSEMLNVTPQFQSYIAKKLSNILEKQIEESLGVQQNVKECKKSKEKDGIKLLSNSTKTVTVGDKAKELERKQTKIKICKRPMKEEKSAVIDFRQVAVNPEDIINGTEVKHWSQWSRSKVFKYKKLENGKLEYIEPEFEKNVN</sequence>
<dbReference type="Pfam" id="PF23999">
    <property type="entry name" value="CUSTOS"/>
    <property type="match status" value="1"/>
</dbReference>
<dbReference type="AlphaFoldDB" id="A0A7F5RE74"/>
<dbReference type="Proteomes" id="UP000192223">
    <property type="component" value="Unplaced"/>
</dbReference>
<gene>
    <name evidence="8 9" type="primary">LOC108732695</name>
</gene>
<dbReference type="GO" id="GO:0016055">
    <property type="term" value="P:Wnt signaling pathway"/>
    <property type="evidence" value="ECO:0007669"/>
    <property type="project" value="UniProtKB-KW"/>
</dbReference>
<keyword evidence="7" id="KW-1185">Reference proteome</keyword>
<dbReference type="PANTHER" id="PTHR14482:SF0">
    <property type="entry name" value="PROTEIN CUSTOS"/>
    <property type="match status" value="1"/>
</dbReference>